<dbReference type="AlphaFoldDB" id="A0A7I7KU62"/>
<reference evidence="1 2" key="1">
    <citation type="journal article" date="2019" name="Emerg. Microbes Infect.">
        <title>Comprehensive subspecies identification of 175 nontuberculous mycobacteria species based on 7547 genomic profiles.</title>
        <authorList>
            <person name="Matsumoto Y."/>
            <person name="Kinjo T."/>
            <person name="Motooka D."/>
            <person name="Nabeya D."/>
            <person name="Jung N."/>
            <person name="Uechi K."/>
            <person name="Horii T."/>
            <person name="Iida T."/>
            <person name="Fujita J."/>
            <person name="Nakamura S."/>
        </authorList>
    </citation>
    <scope>NUCLEOTIDE SEQUENCE [LARGE SCALE GENOMIC DNA]</scope>
    <source>
        <strain evidence="1 2">JCM 12404</strain>
    </source>
</reference>
<dbReference type="KEGG" id="mcoo:MCOO_09070"/>
<gene>
    <name evidence="1" type="ORF">MCOO_09070</name>
</gene>
<protein>
    <submittedName>
        <fullName evidence="1">Uncharacterized protein</fullName>
    </submittedName>
</protein>
<sequence length="63" mass="6584">MDIAAISGSSIRVVTGTSFCEVSLTILPVKCCEGVHTQRAADTTDGSNREYAGGIAQEMIKHG</sequence>
<name>A0A7I7KU62_9MYCO</name>
<dbReference type="Proteomes" id="UP000465866">
    <property type="component" value="Chromosome"/>
</dbReference>
<organism evidence="1 2">
    <name type="scientific">Mycobacterium cookii</name>
    <dbReference type="NCBI Taxonomy" id="1775"/>
    <lineage>
        <taxon>Bacteria</taxon>
        <taxon>Bacillati</taxon>
        <taxon>Actinomycetota</taxon>
        <taxon>Actinomycetes</taxon>
        <taxon>Mycobacteriales</taxon>
        <taxon>Mycobacteriaceae</taxon>
        <taxon>Mycobacterium</taxon>
    </lineage>
</organism>
<keyword evidence="2" id="KW-1185">Reference proteome</keyword>
<dbReference type="EMBL" id="AP022569">
    <property type="protein sequence ID" value="BBX44892.1"/>
    <property type="molecule type" value="Genomic_DNA"/>
</dbReference>
<evidence type="ECO:0000313" key="2">
    <source>
        <dbReference type="Proteomes" id="UP000465866"/>
    </source>
</evidence>
<proteinExistence type="predicted"/>
<accession>A0A7I7KU62</accession>
<evidence type="ECO:0000313" key="1">
    <source>
        <dbReference type="EMBL" id="BBX44892.1"/>
    </source>
</evidence>